<sequence>MFPQSLLRFFYSYLSERKQYVMYNGFRSQDFGASSGVPRGSVLGPLLFTIFVNDLPARLKVGGVAFADDLKIYTEIRSNEDCQNLQGELMMMHQWCLENKLHLTVSKCKYMSILERIHCFRTSSDMRLYRFLCATSDGGRVDVRRYLK</sequence>
<dbReference type="Proteomes" id="UP001516400">
    <property type="component" value="Unassembled WGS sequence"/>
</dbReference>
<evidence type="ECO:0000313" key="2">
    <source>
        <dbReference type="EMBL" id="KAL3281118.1"/>
    </source>
</evidence>
<protein>
    <recommendedName>
        <fullName evidence="1">Reverse transcriptase domain-containing protein</fullName>
    </recommendedName>
</protein>
<proteinExistence type="predicted"/>
<dbReference type="Pfam" id="PF00078">
    <property type="entry name" value="RVT_1"/>
    <property type="match status" value="1"/>
</dbReference>
<dbReference type="InterPro" id="IPR000477">
    <property type="entry name" value="RT_dom"/>
</dbReference>
<evidence type="ECO:0000313" key="3">
    <source>
        <dbReference type="Proteomes" id="UP001516400"/>
    </source>
</evidence>
<evidence type="ECO:0000259" key="1">
    <source>
        <dbReference type="Pfam" id="PF00078"/>
    </source>
</evidence>
<accession>A0ABD2NQW6</accession>
<organism evidence="2 3">
    <name type="scientific">Cryptolaemus montrouzieri</name>
    <dbReference type="NCBI Taxonomy" id="559131"/>
    <lineage>
        <taxon>Eukaryota</taxon>
        <taxon>Metazoa</taxon>
        <taxon>Ecdysozoa</taxon>
        <taxon>Arthropoda</taxon>
        <taxon>Hexapoda</taxon>
        <taxon>Insecta</taxon>
        <taxon>Pterygota</taxon>
        <taxon>Neoptera</taxon>
        <taxon>Endopterygota</taxon>
        <taxon>Coleoptera</taxon>
        <taxon>Polyphaga</taxon>
        <taxon>Cucujiformia</taxon>
        <taxon>Coccinelloidea</taxon>
        <taxon>Coccinellidae</taxon>
        <taxon>Scymninae</taxon>
        <taxon>Scymnini</taxon>
        <taxon>Cryptolaemus</taxon>
    </lineage>
</organism>
<reference evidence="2 3" key="1">
    <citation type="journal article" date="2021" name="BMC Biol.">
        <title>Horizontally acquired antibacterial genes associated with adaptive radiation of ladybird beetles.</title>
        <authorList>
            <person name="Li H.S."/>
            <person name="Tang X.F."/>
            <person name="Huang Y.H."/>
            <person name="Xu Z.Y."/>
            <person name="Chen M.L."/>
            <person name="Du X.Y."/>
            <person name="Qiu B.Y."/>
            <person name="Chen P.T."/>
            <person name="Zhang W."/>
            <person name="Slipinski A."/>
            <person name="Escalona H.E."/>
            <person name="Waterhouse R.M."/>
            <person name="Zwick A."/>
            <person name="Pang H."/>
        </authorList>
    </citation>
    <scope>NUCLEOTIDE SEQUENCE [LARGE SCALE GENOMIC DNA]</scope>
    <source>
        <strain evidence="2">SYSU2018</strain>
    </source>
</reference>
<feature type="domain" description="Reverse transcriptase" evidence="1">
    <location>
        <begin position="14"/>
        <end position="112"/>
    </location>
</feature>
<dbReference type="EMBL" id="JABFTP020000144">
    <property type="protein sequence ID" value="KAL3281118.1"/>
    <property type="molecule type" value="Genomic_DNA"/>
</dbReference>
<name>A0ABD2NQW6_9CUCU</name>
<comment type="caution">
    <text evidence="2">The sequence shown here is derived from an EMBL/GenBank/DDBJ whole genome shotgun (WGS) entry which is preliminary data.</text>
</comment>
<gene>
    <name evidence="2" type="ORF">HHI36_004340</name>
</gene>
<keyword evidence="3" id="KW-1185">Reference proteome</keyword>
<dbReference type="AlphaFoldDB" id="A0ABD2NQW6"/>
<dbReference type="PANTHER" id="PTHR33332">
    <property type="entry name" value="REVERSE TRANSCRIPTASE DOMAIN-CONTAINING PROTEIN"/>
    <property type="match status" value="1"/>
</dbReference>